<dbReference type="PROSITE" id="PS00584">
    <property type="entry name" value="PFKB_KINASES_2"/>
    <property type="match status" value="1"/>
</dbReference>
<evidence type="ECO:0000256" key="3">
    <source>
        <dbReference type="ARBA" id="ARBA00022741"/>
    </source>
</evidence>
<evidence type="ECO:0000256" key="4">
    <source>
        <dbReference type="ARBA" id="ARBA00022777"/>
    </source>
</evidence>
<keyword evidence="5" id="KW-0067">ATP-binding</keyword>
<accession>A0A5C1YGC8</accession>
<feature type="domain" description="Carbohydrate kinase PfkB" evidence="7">
    <location>
        <begin position="9"/>
        <end position="299"/>
    </location>
</feature>
<reference evidence="8 9" key="1">
    <citation type="submission" date="2019-09" db="EMBL/GenBank/DDBJ databases">
        <title>Genome sequencing of strain KACC 19306.</title>
        <authorList>
            <person name="Heo J."/>
            <person name="Kim S.-J."/>
            <person name="Kim J.-S."/>
            <person name="Hong S.-B."/>
            <person name="Kwon S.-W."/>
        </authorList>
    </citation>
    <scope>NUCLEOTIDE SEQUENCE [LARGE SCALE GENOMIC DNA]</scope>
    <source>
        <strain evidence="8 9">KACC 19306</strain>
    </source>
</reference>
<dbReference type="GO" id="GO:0005524">
    <property type="term" value="F:ATP binding"/>
    <property type="evidence" value="ECO:0007669"/>
    <property type="project" value="UniProtKB-KW"/>
</dbReference>
<dbReference type="RefSeq" id="WP_149159835.1">
    <property type="nucleotide sequence ID" value="NZ_CP043505.1"/>
</dbReference>
<evidence type="ECO:0000256" key="6">
    <source>
        <dbReference type="RuleBase" id="RU003704"/>
    </source>
</evidence>
<gene>
    <name evidence="8" type="ORF">FLP10_04775</name>
</gene>
<evidence type="ECO:0000256" key="5">
    <source>
        <dbReference type="ARBA" id="ARBA00022840"/>
    </source>
</evidence>
<dbReference type="SUPFAM" id="SSF53613">
    <property type="entry name" value="Ribokinase-like"/>
    <property type="match status" value="1"/>
</dbReference>
<sequence length="311" mass="32197">MNASAPTPDVLVVGEALVDIVHRADDSIDESPGGSPANVALALGRLGRSPRLLTSIGDDPHGRSVRAWLAASEVSVHGLPATRTSTALARLDAQGAATYEFDLEWSVDTSNVATADALHVGSIAATLEPGATAVADLLDRHHDRALVTYDPNIRPSLIDDREAVRRQVRSLIARADVIKASDEDVVWLHPGEDIADVARRWSRSGPALVVITSGASGCFAVAPGFELSVPAIAVEVVDTVGAGDTFMAALIDGLLGAGAFGVDARAAIASLEKGRLTELLHRSALAASVTVSRPGADPPLLEELMAAAGVR</sequence>
<keyword evidence="3" id="KW-0547">Nucleotide-binding</keyword>
<dbReference type="InterPro" id="IPR011611">
    <property type="entry name" value="PfkB_dom"/>
</dbReference>
<dbReference type="OrthoDB" id="9795789at2"/>
<evidence type="ECO:0000313" key="8">
    <source>
        <dbReference type="EMBL" id="QEO13812.1"/>
    </source>
</evidence>
<dbReference type="GO" id="GO:0006000">
    <property type="term" value="P:fructose metabolic process"/>
    <property type="evidence" value="ECO:0007669"/>
    <property type="project" value="UniProtKB-ARBA"/>
</dbReference>
<dbReference type="PROSITE" id="PS00583">
    <property type="entry name" value="PFKB_KINASES_1"/>
    <property type="match status" value="1"/>
</dbReference>
<comment type="similarity">
    <text evidence="1 6">Belongs to the carbohydrate kinase PfkB family.</text>
</comment>
<dbReference type="InterPro" id="IPR050306">
    <property type="entry name" value="PfkB_Carbo_kinase"/>
</dbReference>
<keyword evidence="4 6" id="KW-0418">Kinase</keyword>
<proteinExistence type="inferred from homology"/>
<keyword evidence="9" id="KW-1185">Reference proteome</keyword>
<dbReference type="AlphaFoldDB" id="A0A5C1YGC8"/>
<evidence type="ECO:0000259" key="7">
    <source>
        <dbReference type="Pfam" id="PF00294"/>
    </source>
</evidence>
<dbReference type="CDD" id="cd01167">
    <property type="entry name" value="bac_FRK"/>
    <property type="match status" value="1"/>
</dbReference>
<name>A0A5C1YGC8_9MICO</name>
<keyword evidence="2 6" id="KW-0808">Transferase</keyword>
<dbReference type="GO" id="GO:0008865">
    <property type="term" value="F:fructokinase activity"/>
    <property type="evidence" value="ECO:0007669"/>
    <property type="project" value="UniProtKB-ARBA"/>
</dbReference>
<evidence type="ECO:0000256" key="1">
    <source>
        <dbReference type="ARBA" id="ARBA00010688"/>
    </source>
</evidence>
<evidence type="ECO:0000256" key="2">
    <source>
        <dbReference type="ARBA" id="ARBA00022679"/>
    </source>
</evidence>
<evidence type="ECO:0000313" key="9">
    <source>
        <dbReference type="Proteomes" id="UP000324678"/>
    </source>
</evidence>
<dbReference type="InterPro" id="IPR029056">
    <property type="entry name" value="Ribokinase-like"/>
</dbReference>
<dbReference type="EMBL" id="CP043505">
    <property type="protein sequence ID" value="QEO13812.1"/>
    <property type="molecule type" value="Genomic_DNA"/>
</dbReference>
<dbReference type="PRINTS" id="PR00990">
    <property type="entry name" value="RIBOKINASE"/>
</dbReference>
<organism evidence="8 9">
    <name type="scientific">Agromyces intestinalis</name>
    <dbReference type="NCBI Taxonomy" id="2592652"/>
    <lineage>
        <taxon>Bacteria</taxon>
        <taxon>Bacillati</taxon>
        <taxon>Actinomycetota</taxon>
        <taxon>Actinomycetes</taxon>
        <taxon>Micrococcales</taxon>
        <taxon>Microbacteriaceae</taxon>
        <taxon>Agromyces</taxon>
    </lineage>
</organism>
<dbReference type="Pfam" id="PF00294">
    <property type="entry name" value="PfkB"/>
    <property type="match status" value="1"/>
</dbReference>
<dbReference type="PANTHER" id="PTHR43085:SF1">
    <property type="entry name" value="PSEUDOURIDINE KINASE-RELATED"/>
    <property type="match status" value="1"/>
</dbReference>
<dbReference type="KEGG" id="ail:FLP10_04775"/>
<dbReference type="InterPro" id="IPR002139">
    <property type="entry name" value="Ribo/fructo_kinase"/>
</dbReference>
<dbReference type="Proteomes" id="UP000324678">
    <property type="component" value="Chromosome"/>
</dbReference>
<dbReference type="InterPro" id="IPR002173">
    <property type="entry name" value="Carboh/pur_kinase_PfkB_CS"/>
</dbReference>
<dbReference type="PANTHER" id="PTHR43085">
    <property type="entry name" value="HEXOKINASE FAMILY MEMBER"/>
    <property type="match status" value="1"/>
</dbReference>
<dbReference type="Gene3D" id="3.40.1190.20">
    <property type="match status" value="1"/>
</dbReference>
<protein>
    <submittedName>
        <fullName evidence="8">Carbohydrate kinase</fullName>
    </submittedName>
</protein>